<evidence type="ECO:0000313" key="1">
    <source>
        <dbReference type="EMBL" id="BCP67357.1"/>
    </source>
</evidence>
<name>A0A7R7YJE2_THETH</name>
<accession>A0A7R7YJE2</accession>
<dbReference type="Proteomes" id="UP000596099">
    <property type="component" value="Plasmid pHB5018b"/>
</dbReference>
<evidence type="ECO:0000313" key="2">
    <source>
        <dbReference type="Proteomes" id="UP000596099"/>
    </source>
</evidence>
<proteinExistence type="predicted"/>
<sequence>MAAARKTLDRLAALEPEAAQFSAKTALRRLADAAAVAGLLEASATAGPRYRELAGLYARRFLLGEDYPPEALGARALYLPEGRA</sequence>
<geneLocation type="plasmid" evidence="1 2">
    <name>pHB5018b</name>
</geneLocation>
<organism evidence="1 2">
    <name type="scientific">Thermus thermophilus</name>
    <dbReference type="NCBI Taxonomy" id="274"/>
    <lineage>
        <taxon>Bacteria</taxon>
        <taxon>Thermotogati</taxon>
        <taxon>Deinococcota</taxon>
        <taxon>Deinococci</taxon>
        <taxon>Thermales</taxon>
        <taxon>Thermaceae</taxon>
        <taxon>Thermus</taxon>
    </lineage>
</organism>
<gene>
    <name evidence="1" type="ORF">TthHB5018_b22910</name>
</gene>
<dbReference type="AlphaFoldDB" id="A0A7R7YJE2"/>
<reference evidence="2" key="1">
    <citation type="submission" date="2021-01" db="EMBL/GenBank/DDBJ databases">
        <title>Complete Genome Sequence of Thermus thermophilus Strain HB5018, Isolated from Mine Onsen Hot Spring.</title>
        <authorList>
            <person name="Miyazaki K."/>
            <person name="Moriya T."/>
            <person name="Nemoto N."/>
            <person name="Oshima T."/>
            <person name="Yura K."/>
            <person name="Bessho Y."/>
        </authorList>
    </citation>
    <scope>NUCLEOTIDE SEQUENCE [LARGE SCALE GENOMIC DNA]</scope>
    <source>
        <strain evidence="2">HB5018</strain>
        <plasmid evidence="2">pHB5018b</plasmid>
    </source>
</reference>
<evidence type="ECO:0008006" key="3">
    <source>
        <dbReference type="Google" id="ProtNLM"/>
    </source>
</evidence>
<dbReference type="EMBL" id="AP024271">
    <property type="protein sequence ID" value="BCP67357.1"/>
    <property type="molecule type" value="Genomic_DNA"/>
</dbReference>
<protein>
    <recommendedName>
        <fullName evidence="3">Acyl-CoA dehydrogenase</fullName>
    </recommendedName>
</protein>
<keyword evidence="1" id="KW-0614">Plasmid</keyword>